<dbReference type="GeneID" id="42529181"/>
<name>A0A179UT85_BLAGS</name>
<evidence type="ECO:0000313" key="1">
    <source>
        <dbReference type="EMBL" id="OAT11335.1"/>
    </source>
</evidence>
<dbReference type="KEGG" id="bgh:BDBG_17504"/>
<evidence type="ECO:0000313" key="2">
    <source>
        <dbReference type="Proteomes" id="UP000002038"/>
    </source>
</evidence>
<dbReference type="OrthoDB" id="3979469at2759"/>
<dbReference type="EMBL" id="GG657463">
    <property type="protein sequence ID" value="OAT11335.1"/>
    <property type="molecule type" value="Genomic_DNA"/>
</dbReference>
<dbReference type="RefSeq" id="XP_031579788.1">
    <property type="nucleotide sequence ID" value="XM_031725203.1"/>
</dbReference>
<organism evidence="1 2">
    <name type="scientific">Blastomyces gilchristii (strain SLH14081)</name>
    <name type="common">Blastomyces dermatitidis</name>
    <dbReference type="NCBI Taxonomy" id="559298"/>
    <lineage>
        <taxon>Eukaryota</taxon>
        <taxon>Fungi</taxon>
        <taxon>Dikarya</taxon>
        <taxon>Ascomycota</taxon>
        <taxon>Pezizomycotina</taxon>
        <taxon>Eurotiomycetes</taxon>
        <taxon>Eurotiomycetidae</taxon>
        <taxon>Onygenales</taxon>
        <taxon>Ajellomycetaceae</taxon>
        <taxon>Blastomyces</taxon>
    </lineage>
</organism>
<dbReference type="AlphaFoldDB" id="A0A179UT85"/>
<proteinExistence type="predicted"/>
<protein>
    <submittedName>
        <fullName evidence="1">Uncharacterized protein</fullName>
    </submittedName>
</protein>
<gene>
    <name evidence="1" type="ORF">BDBG_17504</name>
</gene>
<sequence length="117" mass="13037">MGLYANLRSTFCGIRSIVARDSREDGCKCRGCPAPTCLSPLLLNMEVTGQSGILKANLVNRREQCRIRSILTSFWKREYISLTLHGKKRPKRQNLEICGGTSDAAHSSRYFARSGVS</sequence>
<keyword evidence="2" id="KW-1185">Reference proteome</keyword>
<accession>A0A179UT85</accession>
<reference evidence="2" key="1">
    <citation type="journal article" date="2015" name="PLoS Genet.">
        <title>The dynamic genome and transcriptome of the human fungal pathogen Blastomyces and close relative Emmonsia.</title>
        <authorList>
            <person name="Munoz J.F."/>
            <person name="Gauthier G.M."/>
            <person name="Desjardins C.A."/>
            <person name="Gallo J.E."/>
            <person name="Holder J."/>
            <person name="Sullivan T.D."/>
            <person name="Marty A.J."/>
            <person name="Carmen J.C."/>
            <person name="Chen Z."/>
            <person name="Ding L."/>
            <person name="Gujja S."/>
            <person name="Magrini V."/>
            <person name="Misas E."/>
            <person name="Mitreva M."/>
            <person name="Priest M."/>
            <person name="Saif S."/>
            <person name="Whiston E.A."/>
            <person name="Young S."/>
            <person name="Zeng Q."/>
            <person name="Goldman W.E."/>
            <person name="Mardis E.R."/>
            <person name="Taylor J.W."/>
            <person name="McEwen J.G."/>
            <person name="Clay O.K."/>
            <person name="Klein B.S."/>
            <person name="Cuomo C.A."/>
        </authorList>
    </citation>
    <scope>NUCLEOTIDE SEQUENCE [LARGE SCALE GENOMIC DNA]</scope>
    <source>
        <strain evidence="2">SLH14081</strain>
    </source>
</reference>
<dbReference type="Proteomes" id="UP000002038">
    <property type="component" value="Unassembled WGS sequence"/>
</dbReference>
<dbReference type="VEuPathDB" id="FungiDB:BDBG_17504"/>